<feature type="compositionally biased region" description="Basic and acidic residues" evidence="1">
    <location>
        <begin position="333"/>
        <end position="343"/>
    </location>
</feature>
<dbReference type="EMBL" id="JAPFFL010000017">
    <property type="protein sequence ID" value="KAJ6674109.1"/>
    <property type="molecule type" value="Genomic_DNA"/>
</dbReference>
<evidence type="ECO:0000256" key="1">
    <source>
        <dbReference type="SAM" id="MobiDB-lite"/>
    </source>
</evidence>
<sequence length="363" mass="39293">MIEGPLLAGVLQPQFVKEICTLLVTISGKTTEALAGKIGKVDTRSERENIKTYSASPTQEKESSLKGWNAIEPMPYDCLNGNKAEKDGSIDSGDVENARPSSPDIDLMCHEEEVMFMEMGSPTGVAQHYQSKTQKSDDGYECSQLHAEQEKIILTSFLDILNRVSTYGNIKACQSGDQKEPAVRDTVKTGIEAGNHRNGYHKRGVATLVSNGDLPNKAATLSVPEELTERSAIKAGIQMGSHKDHSNGTKQSPVMRDTKTTRTDIGNHNGYDNGTVKSPAPAPSASNADLPVKAASPVENLERIPAALMFTDVFLLHLAFCGIDQLKGDRFVSTKKEKKESSLKSKSSRSPVESLSNGAREIT</sequence>
<dbReference type="Proteomes" id="UP001151529">
    <property type="component" value="Chromosome 18"/>
</dbReference>
<protein>
    <submittedName>
        <fullName evidence="2">PROTEIN TESMIN/TSO1-LIKE CXC 5 ISOFORM X1</fullName>
    </submittedName>
</protein>
<name>A0A9Q0NQJ3_SALVM</name>
<evidence type="ECO:0000313" key="2">
    <source>
        <dbReference type="EMBL" id="KAJ6674109.1"/>
    </source>
</evidence>
<dbReference type="OrthoDB" id="6283463at2759"/>
<gene>
    <name evidence="2" type="ORF">OIU85_013049</name>
</gene>
<feature type="compositionally biased region" description="Polar residues" evidence="1">
    <location>
        <begin position="263"/>
        <end position="276"/>
    </location>
</feature>
<keyword evidence="3" id="KW-1185">Reference proteome</keyword>
<feature type="region of interest" description="Disordered" evidence="1">
    <location>
        <begin position="82"/>
        <end position="103"/>
    </location>
</feature>
<reference evidence="2 3" key="1">
    <citation type="journal article" date="2023" name="Int. J. Mol. Sci.">
        <title>De Novo Assembly and Annotation of 11 Diverse Shrub Willow (Salix) Genomes Reveals Novel Gene Organization in Sex-Linked Regions.</title>
        <authorList>
            <person name="Hyden B."/>
            <person name="Feng K."/>
            <person name="Yates T.B."/>
            <person name="Jawdy S."/>
            <person name="Cereghino C."/>
            <person name="Smart L.B."/>
            <person name="Muchero W."/>
        </authorList>
    </citation>
    <scope>NUCLEOTIDE SEQUENCE [LARGE SCALE GENOMIC DNA]</scope>
    <source>
        <tissue evidence="2">Shoot tip</tissue>
    </source>
</reference>
<evidence type="ECO:0000313" key="3">
    <source>
        <dbReference type="Proteomes" id="UP001151529"/>
    </source>
</evidence>
<feature type="compositionally biased region" description="Low complexity" evidence="1">
    <location>
        <begin position="344"/>
        <end position="356"/>
    </location>
</feature>
<comment type="caution">
    <text evidence="2">The sequence shown here is derived from an EMBL/GenBank/DDBJ whole genome shotgun (WGS) entry which is preliminary data.</text>
</comment>
<feature type="region of interest" description="Disordered" evidence="1">
    <location>
        <begin position="333"/>
        <end position="363"/>
    </location>
</feature>
<accession>A0A9Q0NQJ3</accession>
<proteinExistence type="predicted"/>
<dbReference type="AlphaFoldDB" id="A0A9Q0NQJ3"/>
<feature type="region of interest" description="Disordered" evidence="1">
    <location>
        <begin position="238"/>
        <end position="288"/>
    </location>
</feature>
<organism evidence="2 3">
    <name type="scientific">Salix viminalis</name>
    <name type="common">Common osier</name>
    <name type="synonym">Basket willow</name>
    <dbReference type="NCBI Taxonomy" id="40686"/>
    <lineage>
        <taxon>Eukaryota</taxon>
        <taxon>Viridiplantae</taxon>
        <taxon>Streptophyta</taxon>
        <taxon>Embryophyta</taxon>
        <taxon>Tracheophyta</taxon>
        <taxon>Spermatophyta</taxon>
        <taxon>Magnoliopsida</taxon>
        <taxon>eudicotyledons</taxon>
        <taxon>Gunneridae</taxon>
        <taxon>Pentapetalae</taxon>
        <taxon>rosids</taxon>
        <taxon>fabids</taxon>
        <taxon>Malpighiales</taxon>
        <taxon>Salicaceae</taxon>
        <taxon>Saliceae</taxon>
        <taxon>Salix</taxon>
    </lineage>
</organism>